<gene>
    <name evidence="1" type="ORF">CWATWH0003_5002</name>
</gene>
<evidence type="ECO:0000313" key="2">
    <source>
        <dbReference type="Proteomes" id="UP000003477"/>
    </source>
</evidence>
<protein>
    <submittedName>
        <fullName evidence="1">Uncharacterized protein</fullName>
    </submittedName>
</protein>
<dbReference type="AlphaFoldDB" id="G5JC41"/>
<accession>G5JC41</accession>
<sequence length="146" mass="16914">MGEAKRRKKLDQNFGKIPSIRTSSPLNFLERILYILKKEGFILEMDDDESTEFLVAYENEKCMNAFNDFSQLVADTANGDLKSDISQQAKENNNFKLPCMELENGQYILPTDFILFVAQTPQGMERFIELTLIFEQKAREIDEQQS</sequence>
<dbReference type="EMBL" id="AESD01000741">
    <property type="protein sequence ID" value="EHJ10244.1"/>
    <property type="molecule type" value="Genomic_DNA"/>
</dbReference>
<evidence type="ECO:0000313" key="1">
    <source>
        <dbReference type="EMBL" id="EHJ10244.1"/>
    </source>
</evidence>
<comment type="caution">
    <text evidence="1">The sequence shown here is derived from an EMBL/GenBank/DDBJ whole genome shotgun (WGS) entry which is preliminary data.</text>
</comment>
<organism evidence="1 2">
    <name type="scientific">Crocosphaera watsonii WH 0003</name>
    <dbReference type="NCBI Taxonomy" id="423471"/>
    <lineage>
        <taxon>Bacteria</taxon>
        <taxon>Bacillati</taxon>
        <taxon>Cyanobacteriota</taxon>
        <taxon>Cyanophyceae</taxon>
        <taxon>Oscillatoriophycideae</taxon>
        <taxon>Chroococcales</taxon>
        <taxon>Aphanothecaceae</taxon>
        <taxon>Crocosphaera</taxon>
    </lineage>
</organism>
<dbReference type="PATRIC" id="fig|423471.3.peg.4690"/>
<dbReference type="GeneID" id="88768357"/>
<proteinExistence type="predicted"/>
<name>G5JC41_CROWT</name>
<reference evidence="1 2" key="1">
    <citation type="journal article" date="2011" name="Front. Microbiol.">
        <title>Two Strains of Crocosphaera watsonii with Highly Conserved Genomes are Distinguished by Strain-Specific Features.</title>
        <authorList>
            <person name="Bench S.R."/>
            <person name="Ilikchyan I.N."/>
            <person name="Tripp H.J."/>
            <person name="Zehr J.P."/>
        </authorList>
    </citation>
    <scope>NUCLEOTIDE SEQUENCE [LARGE SCALE GENOMIC DNA]</scope>
    <source>
        <strain evidence="1 2">WH 0003</strain>
    </source>
</reference>
<dbReference type="Proteomes" id="UP000003477">
    <property type="component" value="Unassembled WGS sequence"/>
</dbReference>
<dbReference type="RefSeq" id="WP_007312794.1">
    <property type="nucleotide sequence ID" value="NZ_AESD01000741.1"/>
</dbReference>